<dbReference type="Pfam" id="PF12146">
    <property type="entry name" value="Hydrolase_4"/>
    <property type="match status" value="1"/>
</dbReference>
<sequence>MSTTTSDISTTEPPNGFPHIYTNKSIHGTVEFDGVKFKTVFWVIPEGKEVKGRVLFIHGFSDYHQSYSKFYDLISQKGYELYHFDQRGAGETSPGDAKGITNEYHVFRDLDHFIELNLKELEQKPNKNTKLYLGGHSMGGGIALNYGVYGTHRAKIAGIFCTGPLILLDSKTRPNFIKFSILKLAMNIVPNMRIDTGLVSDYITSDDEWREYLVSDPIINPLLSSLRQGHDFIARGEKLVKKDHVAKFKKDLPVLVIHGADDKINQPAGSEKFCQLAKQVGVEDVELKIIKNARHTLFCEKPEIYEETENTILQWLDKHSY</sequence>
<proteinExistence type="predicted"/>
<evidence type="ECO:0000259" key="1">
    <source>
        <dbReference type="Pfam" id="PF12146"/>
    </source>
</evidence>
<evidence type="ECO:0000313" key="3">
    <source>
        <dbReference type="Proteomes" id="UP000774326"/>
    </source>
</evidence>
<dbReference type="Gene3D" id="3.40.50.1820">
    <property type="entry name" value="alpha/beta hydrolase"/>
    <property type="match status" value="1"/>
</dbReference>
<dbReference type="InterPro" id="IPR029058">
    <property type="entry name" value="AB_hydrolase_fold"/>
</dbReference>
<dbReference type="InterPro" id="IPR022742">
    <property type="entry name" value="Hydrolase_4"/>
</dbReference>
<reference evidence="2" key="1">
    <citation type="journal article" date="2021" name="Open Biol.">
        <title>Shared evolutionary footprints suggest mitochondrial oxidative damage underlies multiple complex I losses in fungi.</title>
        <authorList>
            <person name="Schikora-Tamarit M.A."/>
            <person name="Marcet-Houben M."/>
            <person name="Nosek J."/>
            <person name="Gabaldon T."/>
        </authorList>
    </citation>
    <scope>NUCLEOTIDE SEQUENCE</scope>
    <source>
        <strain evidence="2">CBS2887</strain>
    </source>
</reference>
<dbReference type="SUPFAM" id="SSF53474">
    <property type="entry name" value="alpha/beta-Hydrolases"/>
    <property type="match status" value="1"/>
</dbReference>
<dbReference type="EMBL" id="JAEUBG010005712">
    <property type="protein sequence ID" value="KAH3673107.1"/>
    <property type="molecule type" value="Genomic_DNA"/>
</dbReference>
<dbReference type="AlphaFoldDB" id="A0A9P8PKQ6"/>
<feature type="domain" description="Serine aminopeptidase S33" evidence="1">
    <location>
        <begin position="49"/>
        <end position="301"/>
    </location>
</feature>
<evidence type="ECO:0000313" key="2">
    <source>
        <dbReference type="EMBL" id="KAH3673107.1"/>
    </source>
</evidence>
<name>A0A9P8PKQ6_WICPI</name>
<reference evidence="2" key="2">
    <citation type="submission" date="2021-01" db="EMBL/GenBank/DDBJ databases">
        <authorList>
            <person name="Schikora-Tamarit M.A."/>
        </authorList>
    </citation>
    <scope>NUCLEOTIDE SEQUENCE</scope>
    <source>
        <strain evidence="2">CBS2887</strain>
    </source>
</reference>
<comment type="caution">
    <text evidence="2">The sequence shown here is derived from an EMBL/GenBank/DDBJ whole genome shotgun (WGS) entry which is preliminary data.</text>
</comment>
<protein>
    <recommendedName>
        <fullName evidence="1">Serine aminopeptidase S33 domain-containing protein</fullName>
    </recommendedName>
</protein>
<keyword evidence="3" id="KW-1185">Reference proteome</keyword>
<dbReference type="InterPro" id="IPR051044">
    <property type="entry name" value="MAG_DAG_Lipase"/>
</dbReference>
<gene>
    <name evidence="2" type="ORF">WICPIJ_009913</name>
</gene>
<organism evidence="2 3">
    <name type="scientific">Wickerhamomyces pijperi</name>
    <name type="common">Yeast</name>
    <name type="synonym">Pichia pijperi</name>
    <dbReference type="NCBI Taxonomy" id="599730"/>
    <lineage>
        <taxon>Eukaryota</taxon>
        <taxon>Fungi</taxon>
        <taxon>Dikarya</taxon>
        <taxon>Ascomycota</taxon>
        <taxon>Saccharomycotina</taxon>
        <taxon>Saccharomycetes</taxon>
        <taxon>Phaffomycetales</taxon>
        <taxon>Wickerhamomycetaceae</taxon>
        <taxon>Wickerhamomyces</taxon>
    </lineage>
</organism>
<accession>A0A9P8PKQ6</accession>
<dbReference type="PANTHER" id="PTHR11614">
    <property type="entry name" value="PHOSPHOLIPASE-RELATED"/>
    <property type="match status" value="1"/>
</dbReference>
<dbReference type="Proteomes" id="UP000774326">
    <property type="component" value="Unassembled WGS sequence"/>
</dbReference>
<dbReference type="OrthoDB" id="10249433at2759"/>